<dbReference type="PROSITE" id="PS51864">
    <property type="entry name" value="ASTACIN"/>
    <property type="match status" value="1"/>
</dbReference>
<dbReference type="CDD" id="cd03442">
    <property type="entry name" value="BFIT_BACH"/>
    <property type="match status" value="1"/>
</dbReference>
<comment type="caution">
    <text evidence="7">The sequence shown here is derived from an EMBL/GenBank/DDBJ whole genome shotgun (WGS) entry which is preliminary data.</text>
</comment>
<keyword evidence="1" id="KW-0719">Serine esterase</keyword>
<dbReference type="PANTHER" id="PTHR10127:SF870">
    <property type="entry name" value="METALLOENDOPEPTIDASE"/>
    <property type="match status" value="1"/>
</dbReference>
<dbReference type="InterPro" id="IPR033120">
    <property type="entry name" value="HOTDOG_ACOT"/>
</dbReference>
<name>A0AAN8LVC9_9TELE</name>
<dbReference type="GO" id="GO:0004222">
    <property type="term" value="F:metalloendopeptidase activity"/>
    <property type="evidence" value="ECO:0007669"/>
    <property type="project" value="UniProtKB-UniRule"/>
</dbReference>
<gene>
    <name evidence="7" type="ORF">J4Q44_G00136960</name>
</gene>
<evidence type="ECO:0000259" key="5">
    <source>
        <dbReference type="PROSITE" id="PS51770"/>
    </source>
</evidence>
<comment type="caution">
    <text evidence="2">Lacks conserved residue(s) required for the propagation of feature annotation.</text>
</comment>
<dbReference type="PROSITE" id="PS51770">
    <property type="entry name" value="HOTDOG_ACOT"/>
    <property type="match status" value="1"/>
</dbReference>
<keyword evidence="2 3" id="KW-0482">Metalloprotease</keyword>
<dbReference type="FunFam" id="3.10.129.10:FF:000029">
    <property type="entry name" value="Acyl-CoA thioesterase 12"/>
    <property type="match status" value="1"/>
</dbReference>
<dbReference type="GO" id="GO:0052689">
    <property type="term" value="F:carboxylic ester hydrolase activity"/>
    <property type="evidence" value="ECO:0007669"/>
    <property type="project" value="UniProtKB-KW"/>
</dbReference>
<feature type="active site" evidence="2">
    <location>
        <position position="428"/>
    </location>
</feature>
<feature type="domain" description="Peptidase M12A" evidence="6">
    <location>
        <begin position="338"/>
        <end position="526"/>
    </location>
</feature>
<sequence length="526" mass="58285">MMTQSLQNGFTLENHYLQDLKGPVPVPTQYAPRLGVRRGSGPVEPHKDQEIQRNRSGTVPAQGAPLLGSCRGQIPAPMDVQMCQSIQPCHADHQGDLSAGQLLKWMDTIACLAAERHAGMACVTLSMDDIQFEETGRVGQVITIKSKVNRAFTTSMEVGILVSVQDVREHVERLVCVAYSTFVGKPAGPQKVLLQPVENLCSAEEQLQHSLASERRRLRLYNEQTFSTLLQDYHTLANGVLLQPGDVRCVAICSSGQCSIDNSTNATTSNATFPATVGNTTIPNNCKNATFSATGSTASMGPCHRQNDWVKTAETREEGLQLDLAITEGDILISEDRLAVKSLWPVNEGVTSIPYKINDDLVDRKETMLAAFKMISDQTCIRFHEYTNEINYIEFISGTGCASYVGFQGGAQHLYFGSACNEGNLCHELMHALGLHHEHTRPDRDQYVTVQWDNVVTGKESNFMVKEGDTQDLPYDYDSIMHYGTYYFSSNQNPTIDSKKRGVQIGQRNHLSPLDITRLNKLYQCE</sequence>
<feature type="compositionally biased region" description="Basic and acidic residues" evidence="4">
    <location>
        <begin position="44"/>
        <end position="53"/>
    </location>
</feature>
<organism evidence="7 8">
    <name type="scientific">Coregonus suidteri</name>
    <dbReference type="NCBI Taxonomy" id="861788"/>
    <lineage>
        <taxon>Eukaryota</taxon>
        <taxon>Metazoa</taxon>
        <taxon>Chordata</taxon>
        <taxon>Craniata</taxon>
        <taxon>Vertebrata</taxon>
        <taxon>Euteleostomi</taxon>
        <taxon>Actinopterygii</taxon>
        <taxon>Neopterygii</taxon>
        <taxon>Teleostei</taxon>
        <taxon>Protacanthopterygii</taxon>
        <taxon>Salmoniformes</taxon>
        <taxon>Salmonidae</taxon>
        <taxon>Coregoninae</taxon>
        <taxon>Coregonus</taxon>
    </lineage>
</organism>
<dbReference type="Gene3D" id="3.40.390.10">
    <property type="entry name" value="Collagenase (Catalytic Domain)"/>
    <property type="match status" value="1"/>
</dbReference>
<proteinExistence type="predicted"/>
<evidence type="ECO:0000313" key="7">
    <source>
        <dbReference type="EMBL" id="KAK6316172.1"/>
    </source>
</evidence>
<dbReference type="Pfam" id="PF03061">
    <property type="entry name" value="4HBT"/>
    <property type="match status" value="1"/>
</dbReference>
<keyword evidence="8" id="KW-1185">Reference proteome</keyword>
<dbReference type="EC" id="3.4.24.-" evidence="3"/>
<evidence type="ECO:0000313" key="8">
    <source>
        <dbReference type="Proteomes" id="UP001356427"/>
    </source>
</evidence>
<comment type="cofactor">
    <cofactor evidence="2 3">
        <name>Zn(2+)</name>
        <dbReference type="ChEBI" id="CHEBI:29105"/>
    </cofactor>
    <text evidence="2 3">Binds 1 zinc ion per subunit.</text>
</comment>
<dbReference type="GO" id="GO:0008270">
    <property type="term" value="F:zinc ion binding"/>
    <property type="evidence" value="ECO:0007669"/>
    <property type="project" value="UniProtKB-UniRule"/>
</dbReference>
<dbReference type="PANTHER" id="PTHR10127">
    <property type="entry name" value="DISCOIDIN, CUB, EGF, LAMININ , AND ZINC METALLOPROTEASE DOMAIN CONTAINING"/>
    <property type="match status" value="1"/>
</dbReference>
<evidence type="ECO:0000256" key="3">
    <source>
        <dbReference type="RuleBase" id="RU361183"/>
    </source>
</evidence>
<dbReference type="SUPFAM" id="SSF54637">
    <property type="entry name" value="Thioesterase/thiol ester dehydrase-isomerase"/>
    <property type="match status" value="1"/>
</dbReference>
<dbReference type="InterPro" id="IPR006683">
    <property type="entry name" value="Thioestr_dom"/>
</dbReference>
<dbReference type="EMBL" id="JAGTTL010000011">
    <property type="protein sequence ID" value="KAK6316172.1"/>
    <property type="molecule type" value="Genomic_DNA"/>
</dbReference>
<evidence type="ECO:0000256" key="4">
    <source>
        <dbReference type="SAM" id="MobiDB-lite"/>
    </source>
</evidence>
<feature type="binding site" evidence="2">
    <location>
        <position position="437"/>
    </location>
    <ligand>
        <name>Zn(2+)</name>
        <dbReference type="ChEBI" id="CHEBI:29105"/>
        <note>catalytic</note>
    </ligand>
</feature>
<dbReference type="FunFam" id="3.40.390.10:FF:000065">
    <property type="entry name" value="Metalloendopeptidase"/>
    <property type="match status" value="1"/>
</dbReference>
<reference evidence="7 8" key="1">
    <citation type="submission" date="2021-04" db="EMBL/GenBank/DDBJ databases">
        <authorList>
            <person name="De Guttry C."/>
            <person name="Zahm M."/>
            <person name="Klopp C."/>
            <person name="Cabau C."/>
            <person name="Louis A."/>
            <person name="Berthelot C."/>
            <person name="Parey E."/>
            <person name="Roest Crollius H."/>
            <person name="Montfort J."/>
            <person name="Robinson-Rechavi M."/>
            <person name="Bucao C."/>
            <person name="Bouchez O."/>
            <person name="Gislard M."/>
            <person name="Lluch J."/>
            <person name="Milhes M."/>
            <person name="Lampietro C."/>
            <person name="Lopez Roques C."/>
            <person name="Donnadieu C."/>
            <person name="Braasch I."/>
            <person name="Desvignes T."/>
            <person name="Postlethwait J."/>
            <person name="Bobe J."/>
            <person name="Wedekind C."/>
            <person name="Guiguen Y."/>
        </authorList>
    </citation>
    <scope>NUCLEOTIDE SEQUENCE [LARGE SCALE GENOMIC DNA]</scope>
    <source>
        <strain evidence="7">Cs_M1</strain>
        <tissue evidence="7">Blood</tissue>
    </source>
</reference>
<dbReference type="Pfam" id="PF01400">
    <property type="entry name" value="Astacin"/>
    <property type="match status" value="1"/>
</dbReference>
<dbReference type="SMART" id="SM00235">
    <property type="entry name" value="ZnMc"/>
    <property type="match status" value="1"/>
</dbReference>
<dbReference type="PRINTS" id="PR00480">
    <property type="entry name" value="ASTACIN"/>
</dbReference>
<feature type="binding site" evidence="2">
    <location>
        <position position="431"/>
    </location>
    <ligand>
        <name>Zn(2+)</name>
        <dbReference type="ChEBI" id="CHEBI:29105"/>
        <note>catalytic</note>
    </ligand>
</feature>
<dbReference type="GO" id="GO:0006508">
    <property type="term" value="P:proteolysis"/>
    <property type="evidence" value="ECO:0007669"/>
    <property type="project" value="UniProtKB-KW"/>
</dbReference>
<accession>A0AAN8LVC9</accession>
<dbReference type="Proteomes" id="UP001356427">
    <property type="component" value="Unassembled WGS sequence"/>
</dbReference>
<keyword evidence="2 3" id="KW-0479">Metal-binding</keyword>
<dbReference type="InterPro" id="IPR001506">
    <property type="entry name" value="Peptidase_M12A"/>
</dbReference>
<evidence type="ECO:0000256" key="1">
    <source>
        <dbReference type="ARBA" id="ARBA00022487"/>
    </source>
</evidence>
<protein>
    <recommendedName>
        <fullName evidence="3">Metalloendopeptidase</fullName>
        <ecNumber evidence="3">3.4.24.-</ecNumber>
    </recommendedName>
</protein>
<keyword evidence="2 3" id="KW-0862">Zinc</keyword>
<feature type="domain" description="HotDog ACOT-type" evidence="5">
    <location>
        <begin position="76"/>
        <end position="188"/>
    </location>
</feature>
<dbReference type="InterPro" id="IPR034035">
    <property type="entry name" value="Astacin-like_dom"/>
</dbReference>
<dbReference type="Gene3D" id="3.10.129.10">
    <property type="entry name" value="Hotdog Thioesterase"/>
    <property type="match status" value="1"/>
</dbReference>
<feature type="binding site" evidence="2">
    <location>
        <position position="427"/>
    </location>
    <ligand>
        <name>Zn(2+)</name>
        <dbReference type="ChEBI" id="CHEBI:29105"/>
        <note>catalytic</note>
    </ligand>
</feature>
<dbReference type="AlphaFoldDB" id="A0AAN8LVC9"/>
<evidence type="ECO:0000256" key="2">
    <source>
        <dbReference type="PROSITE-ProRule" id="PRU01211"/>
    </source>
</evidence>
<keyword evidence="2 3" id="KW-0645">Protease</keyword>
<evidence type="ECO:0000259" key="6">
    <source>
        <dbReference type="PROSITE" id="PS51864"/>
    </source>
</evidence>
<keyword evidence="2 3" id="KW-0378">Hydrolase</keyword>
<dbReference type="InterPro" id="IPR029069">
    <property type="entry name" value="HotDog_dom_sf"/>
</dbReference>
<dbReference type="InterPro" id="IPR024079">
    <property type="entry name" value="MetalloPept_cat_dom_sf"/>
</dbReference>
<dbReference type="CDD" id="cd04280">
    <property type="entry name" value="ZnMc_astacin_like"/>
    <property type="match status" value="1"/>
</dbReference>
<feature type="region of interest" description="Disordered" evidence="4">
    <location>
        <begin position="38"/>
        <end position="60"/>
    </location>
</feature>
<dbReference type="SUPFAM" id="SSF55486">
    <property type="entry name" value="Metalloproteases ('zincins'), catalytic domain"/>
    <property type="match status" value="1"/>
</dbReference>
<dbReference type="InterPro" id="IPR006026">
    <property type="entry name" value="Peptidase_Metallo"/>
</dbReference>